<comment type="caution">
    <text evidence="2">The sequence shown here is derived from an EMBL/GenBank/DDBJ whole genome shotgun (WGS) entry which is preliminary data.</text>
</comment>
<dbReference type="GO" id="GO:0003700">
    <property type="term" value="F:DNA-binding transcription factor activity"/>
    <property type="evidence" value="ECO:0007669"/>
    <property type="project" value="InterPro"/>
</dbReference>
<feature type="domain" description="HTH arsR-type" evidence="1">
    <location>
        <begin position="38"/>
        <end position="143"/>
    </location>
</feature>
<reference evidence="2 3" key="1">
    <citation type="submission" date="2018-03" db="EMBL/GenBank/DDBJ databases">
        <title>Genomic Encyclopedia of Type Strains, Phase III (KMG-III): the genomes of soil and plant-associated and newly described type strains.</title>
        <authorList>
            <person name="Whitman W."/>
        </authorList>
    </citation>
    <scope>NUCLEOTIDE SEQUENCE [LARGE SCALE GENOMIC DNA]</scope>
    <source>
        <strain evidence="2 3">CGMCC 4.7097</strain>
    </source>
</reference>
<dbReference type="InterPro" id="IPR011991">
    <property type="entry name" value="ArsR-like_HTH"/>
</dbReference>
<dbReference type="InterPro" id="IPR036388">
    <property type="entry name" value="WH-like_DNA-bd_sf"/>
</dbReference>
<dbReference type="Gene3D" id="1.10.10.10">
    <property type="entry name" value="Winged helix-like DNA-binding domain superfamily/Winged helix DNA-binding domain"/>
    <property type="match status" value="1"/>
</dbReference>
<dbReference type="InterPro" id="IPR001845">
    <property type="entry name" value="HTH_ArsR_DNA-bd_dom"/>
</dbReference>
<accession>A0A2P8I2G0</accession>
<dbReference type="Pfam" id="PF12840">
    <property type="entry name" value="HTH_20"/>
    <property type="match status" value="1"/>
</dbReference>
<dbReference type="Proteomes" id="UP000241118">
    <property type="component" value="Unassembled WGS sequence"/>
</dbReference>
<evidence type="ECO:0000313" key="3">
    <source>
        <dbReference type="Proteomes" id="UP000241118"/>
    </source>
</evidence>
<dbReference type="SMART" id="SM00418">
    <property type="entry name" value="HTH_ARSR"/>
    <property type="match status" value="1"/>
</dbReference>
<dbReference type="CDD" id="cd00090">
    <property type="entry name" value="HTH_ARSR"/>
    <property type="match status" value="1"/>
</dbReference>
<proteinExistence type="predicted"/>
<gene>
    <name evidence="2" type="ORF">B0I31_112128</name>
</gene>
<dbReference type="SUPFAM" id="SSF46785">
    <property type="entry name" value="Winged helix' DNA-binding domain"/>
    <property type="match status" value="1"/>
</dbReference>
<dbReference type="InterPro" id="IPR036390">
    <property type="entry name" value="WH_DNA-bd_sf"/>
</dbReference>
<keyword evidence="3" id="KW-1185">Reference proteome</keyword>
<sequence>MQSVPVNQTTGAHGKVTWVSLCAVPALPDQPARDATVEELKALAHPLRWRILRLCFDRALTNKELSDRLGVAPATVLRHVRALVKNDFLAPEPVRSGTRGALERPYRATGRTWRLGLVDVEGEGLAQRVDLAMFAAHRAEVLEAGPDANRETARGVLRLNAASQAELNARMLALITEFVRRDEPDGEPLSYLWSLVARLER</sequence>
<name>A0A2P8I2G0_SACCR</name>
<protein>
    <submittedName>
        <fullName evidence="2">Helix-turn-helix protein</fullName>
    </submittedName>
</protein>
<dbReference type="EMBL" id="PYAX01000012">
    <property type="protein sequence ID" value="PSL52659.1"/>
    <property type="molecule type" value="Genomic_DNA"/>
</dbReference>
<evidence type="ECO:0000259" key="1">
    <source>
        <dbReference type="SMART" id="SM00418"/>
    </source>
</evidence>
<evidence type="ECO:0000313" key="2">
    <source>
        <dbReference type="EMBL" id="PSL52659.1"/>
    </source>
</evidence>
<dbReference type="AlphaFoldDB" id="A0A2P8I2G0"/>
<organism evidence="2 3">
    <name type="scientific">Saccharothrix carnea</name>
    <dbReference type="NCBI Taxonomy" id="1280637"/>
    <lineage>
        <taxon>Bacteria</taxon>
        <taxon>Bacillati</taxon>
        <taxon>Actinomycetota</taxon>
        <taxon>Actinomycetes</taxon>
        <taxon>Pseudonocardiales</taxon>
        <taxon>Pseudonocardiaceae</taxon>
        <taxon>Saccharothrix</taxon>
    </lineage>
</organism>